<dbReference type="AlphaFoldDB" id="A0A2W4RRF3"/>
<name>A0A2W4RRF3_9GAMM</name>
<organism evidence="1 2">
    <name type="scientific">Candidatus Methylumidiphilus alinenensis</name>
    <dbReference type="NCBI Taxonomy" id="2202197"/>
    <lineage>
        <taxon>Bacteria</taxon>
        <taxon>Pseudomonadati</taxon>
        <taxon>Pseudomonadota</taxon>
        <taxon>Gammaproteobacteria</taxon>
        <taxon>Methylococcales</taxon>
        <taxon>Candidatus Methylumidiphilus</taxon>
    </lineage>
</organism>
<evidence type="ECO:0000313" key="1">
    <source>
        <dbReference type="EMBL" id="PZN82278.1"/>
    </source>
</evidence>
<sequence length="84" mass="9361">MYLQLNRKFEEVLEPLGHEAANFFLAASLYHAHKISFSAAAALADLSFEAFLSRLEEHFDSGFCIADATVVEDIDNVANIMSHQ</sequence>
<evidence type="ECO:0000313" key="2">
    <source>
        <dbReference type="Proteomes" id="UP000249396"/>
    </source>
</evidence>
<dbReference type="EMBL" id="QJPH01000228">
    <property type="protein sequence ID" value="PZN82278.1"/>
    <property type="molecule type" value="Genomic_DNA"/>
</dbReference>
<dbReference type="Proteomes" id="UP000249396">
    <property type="component" value="Unassembled WGS sequence"/>
</dbReference>
<reference evidence="1 2" key="1">
    <citation type="journal article" date="2018" name="Aquat. Microb. Ecol.">
        <title>Gammaproteobacterial methanotrophs dominate.</title>
        <authorList>
            <person name="Rissanen A.J."/>
            <person name="Saarenheimo J."/>
            <person name="Tiirola M."/>
            <person name="Peura S."/>
            <person name="Aalto S.L."/>
            <person name="Karvinen A."/>
            <person name="Nykanen H."/>
        </authorList>
    </citation>
    <scope>NUCLEOTIDE SEQUENCE [LARGE SCALE GENOMIC DNA]</scope>
    <source>
        <strain evidence="1">AMbin10</strain>
    </source>
</reference>
<accession>A0A2W4RRF3</accession>
<proteinExistence type="predicted"/>
<protein>
    <submittedName>
        <fullName evidence="1">Uncharacterized protein</fullName>
    </submittedName>
</protein>
<comment type="caution">
    <text evidence="1">The sequence shown here is derived from an EMBL/GenBank/DDBJ whole genome shotgun (WGS) entry which is preliminary data.</text>
</comment>
<gene>
    <name evidence="1" type="ORF">DM484_06740</name>
</gene>